<feature type="transmembrane region" description="Helical" evidence="2">
    <location>
        <begin position="31"/>
        <end position="49"/>
    </location>
</feature>
<organism evidence="3">
    <name type="scientific">freshwater metagenome</name>
    <dbReference type="NCBI Taxonomy" id="449393"/>
    <lineage>
        <taxon>unclassified sequences</taxon>
        <taxon>metagenomes</taxon>
        <taxon>ecological metagenomes</taxon>
    </lineage>
</organism>
<dbReference type="Pfam" id="PF01066">
    <property type="entry name" value="CDP-OH_P_transf"/>
    <property type="match status" value="1"/>
</dbReference>
<protein>
    <submittedName>
        <fullName evidence="3">Unannotated protein</fullName>
    </submittedName>
</protein>
<dbReference type="NCBIfam" id="NF045883">
    <property type="entry name" value="PIPSynth"/>
    <property type="match status" value="1"/>
</dbReference>
<reference evidence="3" key="1">
    <citation type="submission" date="2020-05" db="EMBL/GenBank/DDBJ databases">
        <authorList>
            <person name="Chiriac C."/>
            <person name="Salcher M."/>
            <person name="Ghai R."/>
            <person name="Kavagutti S V."/>
        </authorList>
    </citation>
    <scope>NUCLEOTIDE SEQUENCE</scope>
</reference>
<dbReference type="EMBL" id="CAEZWD010000088">
    <property type="protein sequence ID" value="CAB4652031.1"/>
    <property type="molecule type" value="Genomic_DNA"/>
</dbReference>
<dbReference type="InterPro" id="IPR048254">
    <property type="entry name" value="CDP_ALCOHOL_P_TRANSF_CS"/>
</dbReference>
<accession>A0A6J6KR07</accession>
<dbReference type="InterPro" id="IPR000462">
    <property type="entry name" value="CDP-OH_P_trans"/>
</dbReference>
<evidence type="ECO:0000256" key="2">
    <source>
        <dbReference type="SAM" id="Phobius"/>
    </source>
</evidence>
<dbReference type="InterPro" id="IPR043130">
    <property type="entry name" value="CDP-OH_PTrfase_TM_dom"/>
</dbReference>
<evidence type="ECO:0000313" key="3">
    <source>
        <dbReference type="EMBL" id="CAB4652031.1"/>
    </source>
</evidence>
<dbReference type="GO" id="GO:0008654">
    <property type="term" value="P:phospholipid biosynthetic process"/>
    <property type="evidence" value="ECO:0007669"/>
    <property type="project" value="InterPro"/>
</dbReference>
<keyword evidence="2" id="KW-0812">Transmembrane</keyword>
<keyword evidence="2" id="KW-0472">Membrane</keyword>
<dbReference type="Gene3D" id="1.20.120.1760">
    <property type="match status" value="1"/>
</dbReference>
<dbReference type="AlphaFoldDB" id="A0A6J6KR07"/>
<keyword evidence="2" id="KW-1133">Transmembrane helix</keyword>
<proteinExistence type="predicted"/>
<gene>
    <name evidence="3" type="ORF">UFOPK2171_00716</name>
</gene>
<evidence type="ECO:0000256" key="1">
    <source>
        <dbReference type="ARBA" id="ARBA00022679"/>
    </source>
</evidence>
<dbReference type="PROSITE" id="PS00379">
    <property type="entry name" value="CDP_ALCOHOL_P_TRANSF"/>
    <property type="match status" value="1"/>
</dbReference>
<dbReference type="GO" id="GO:0016020">
    <property type="term" value="C:membrane"/>
    <property type="evidence" value="ECO:0007669"/>
    <property type="project" value="InterPro"/>
</dbReference>
<feature type="transmembrane region" description="Helical" evidence="2">
    <location>
        <begin position="114"/>
        <end position="134"/>
    </location>
</feature>
<keyword evidence="1" id="KW-0808">Transferase</keyword>
<name>A0A6J6KR07_9ZZZZ</name>
<sequence>MLDNANARRSAARFIDPVARLMLRLKVTPDGITWFGCGATIFISVVFLAQGNFLIGAILFGAFGLIDLLDGTMARMLGTAGPWGAFLDSTLDRISDAAVICALIYFYVNADSSNSQLAMIAGIVSLVMSLMTSYARAKAESLDAKCTVGIAERAERNLLIWISLLVSALITDVMPYALAALAVLSTITVIQRILFVRKQLVIKA</sequence>
<feature type="transmembrane region" description="Helical" evidence="2">
    <location>
        <begin position="154"/>
        <end position="170"/>
    </location>
</feature>
<dbReference type="GO" id="GO:0016780">
    <property type="term" value="F:phosphotransferase activity, for other substituted phosphate groups"/>
    <property type="evidence" value="ECO:0007669"/>
    <property type="project" value="InterPro"/>
</dbReference>